<evidence type="ECO:0000313" key="2">
    <source>
        <dbReference type="EMBL" id="OWR51540.1"/>
    </source>
</evidence>
<dbReference type="EMBL" id="AGBW02009154">
    <property type="protein sequence ID" value="OWR51540.1"/>
    <property type="molecule type" value="Genomic_DNA"/>
</dbReference>
<feature type="transmembrane region" description="Helical" evidence="1">
    <location>
        <begin position="86"/>
        <end position="111"/>
    </location>
</feature>
<dbReference type="AlphaFoldDB" id="A0A212FCU3"/>
<keyword evidence="1" id="KW-1133">Transmembrane helix</keyword>
<evidence type="ECO:0000256" key="1">
    <source>
        <dbReference type="SAM" id="Phobius"/>
    </source>
</evidence>
<keyword evidence="1" id="KW-0472">Membrane</keyword>
<name>A0A212FCU3_DANPL</name>
<comment type="caution">
    <text evidence="2">The sequence shown here is derived from an EMBL/GenBank/DDBJ whole genome shotgun (WGS) entry which is preliminary data.</text>
</comment>
<dbReference type="InParanoid" id="A0A212FCU3"/>
<evidence type="ECO:0000313" key="3">
    <source>
        <dbReference type="Proteomes" id="UP000007151"/>
    </source>
</evidence>
<sequence length="192" mass="20613">MNVQLTVRDPGTMLVRVSSLPGGEVEGSVLSIIIIVLIGVTRGTWDSERVGVAGLSGVRQQQVRGSLATGLVGSLAVGVQPRSLGIVVVAAGLGLVFGLVTLLAQFFLFAFRGRHLGRVLFPPFGSSVLEPHLEQLFGKILESSSRNLAESQTECAQLGRSARLYTWKRATKPRVCLLKAKYKERVNNADAM</sequence>
<keyword evidence="1" id="KW-0812">Transmembrane</keyword>
<protein>
    <submittedName>
        <fullName evidence="2">Uncharacterized protein</fullName>
    </submittedName>
</protein>
<organism evidence="2 3">
    <name type="scientific">Danaus plexippus plexippus</name>
    <dbReference type="NCBI Taxonomy" id="278856"/>
    <lineage>
        <taxon>Eukaryota</taxon>
        <taxon>Metazoa</taxon>
        <taxon>Ecdysozoa</taxon>
        <taxon>Arthropoda</taxon>
        <taxon>Hexapoda</taxon>
        <taxon>Insecta</taxon>
        <taxon>Pterygota</taxon>
        <taxon>Neoptera</taxon>
        <taxon>Endopterygota</taxon>
        <taxon>Lepidoptera</taxon>
        <taxon>Glossata</taxon>
        <taxon>Ditrysia</taxon>
        <taxon>Papilionoidea</taxon>
        <taxon>Nymphalidae</taxon>
        <taxon>Danainae</taxon>
        <taxon>Danaini</taxon>
        <taxon>Danaina</taxon>
        <taxon>Danaus</taxon>
        <taxon>Danaus</taxon>
    </lineage>
</organism>
<dbReference type="Proteomes" id="UP000007151">
    <property type="component" value="Unassembled WGS sequence"/>
</dbReference>
<dbReference type="KEGG" id="dpl:KGM_209034"/>
<proteinExistence type="predicted"/>
<keyword evidence="3" id="KW-1185">Reference proteome</keyword>
<gene>
    <name evidence="2" type="ORF">KGM_209034</name>
</gene>
<accession>A0A212FCU3</accession>
<reference evidence="2 3" key="1">
    <citation type="journal article" date="2011" name="Cell">
        <title>The monarch butterfly genome yields insights into long-distance migration.</title>
        <authorList>
            <person name="Zhan S."/>
            <person name="Merlin C."/>
            <person name="Boore J.L."/>
            <person name="Reppert S.M."/>
        </authorList>
    </citation>
    <scope>NUCLEOTIDE SEQUENCE [LARGE SCALE GENOMIC DNA]</scope>
    <source>
        <strain evidence="2">F-2</strain>
    </source>
</reference>